<dbReference type="STRING" id="741276.A0A2S5B2W3"/>
<feature type="region of interest" description="Disordered" evidence="1">
    <location>
        <begin position="791"/>
        <end position="834"/>
    </location>
</feature>
<dbReference type="Pfam" id="PF02752">
    <property type="entry name" value="Arrestin_C"/>
    <property type="match status" value="1"/>
</dbReference>
<feature type="compositionally biased region" description="Basic and acidic residues" evidence="1">
    <location>
        <begin position="503"/>
        <end position="514"/>
    </location>
</feature>
<feature type="region of interest" description="Disordered" evidence="1">
    <location>
        <begin position="248"/>
        <end position="316"/>
    </location>
</feature>
<feature type="compositionally biased region" description="Low complexity" evidence="1">
    <location>
        <begin position="475"/>
        <end position="489"/>
    </location>
</feature>
<feature type="compositionally biased region" description="Polar residues" evidence="1">
    <location>
        <begin position="254"/>
        <end position="264"/>
    </location>
</feature>
<feature type="compositionally biased region" description="Low complexity" evidence="1">
    <location>
        <begin position="891"/>
        <end position="907"/>
    </location>
</feature>
<name>A0A2S5B2W3_9BASI</name>
<protein>
    <recommendedName>
        <fullName evidence="2">Arrestin C-terminal-like domain-containing protein</fullName>
    </recommendedName>
</protein>
<proteinExistence type="predicted"/>
<organism evidence="3 4">
    <name type="scientific">Rhodotorula taiwanensis</name>
    <dbReference type="NCBI Taxonomy" id="741276"/>
    <lineage>
        <taxon>Eukaryota</taxon>
        <taxon>Fungi</taxon>
        <taxon>Dikarya</taxon>
        <taxon>Basidiomycota</taxon>
        <taxon>Pucciniomycotina</taxon>
        <taxon>Microbotryomycetes</taxon>
        <taxon>Sporidiobolales</taxon>
        <taxon>Sporidiobolaceae</taxon>
        <taxon>Rhodotorula</taxon>
    </lineage>
</organism>
<dbReference type="Pfam" id="PF00339">
    <property type="entry name" value="Arrestin_N"/>
    <property type="match status" value="1"/>
</dbReference>
<feature type="compositionally biased region" description="Low complexity" evidence="1">
    <location>
        <begin position="750"/>
        <end position="774"/>
    </location>
</feature>
<sequence length="923" mass="96710">MPHGPEPLEIHLESPDIVLRGFTGDEFEPAVLNGQLVLNLAHPTDLKEVALVFTGTARISWRDSSTHHHDHPLFFHDFNFLNPSAHTNREDSRREHHQVHTLKAGRHVFPFSLTIPGSLPASLRTYTGTGVIEYKLKAIAQRPGFTAADWKTRKIVRVSRSFGADAVEFNQTLEIENTWPGKVMYSFTLPHKAFAAGDTIPVAVKFSPLAKGVRIVSLITTIREHTTVYSKSSSHSEARDATTVKYSFVEGGSNPPSATPSGMNTPGLRFGSTASLSSMGGPATPTTPGFNSPIHGSRTPAIERGGNDGYPFHMTRPGRRARFQLGADEEDDDAHAHNPTQASTEAGPAEEDDGQDTEVDVVVDVQVPVWTAPSHSVHPVFVNHKIKWSAFIKNPDGHVSELRCALPIHILASNLQEEARLASAGSRNLLFGPSGALAHSDVPQVDLPSYQDHIMDRVANADTAAQYSASSGFAPTPWSSRTTPTGTPGVSPPASRPPSRPASPERRSSHSERRTSHHSSFGGFGGFSALSSINRSGTSTPATSSPPPELADDAQDAHPEDHRNWVDSELLSTLNLNEHVSPPSSAPASRPGSRPSSRPSSRAGSRASSPDRTSIATSIPVPSTPPTLDERPALSRSHNSGSFFNLHIPKPLRPLTSFSRNSSASNLRDALHMSSHSHGHPSTGGSDSRRPSTNGSDSGAPSPSALSSALAAHAARAGPSGHVARPPLAVDTPSATVIHAMMSNSPHGRSTGSAGGASPISASPAQPSPLLSPGISGNANFHLHYGSITSPASTPGLGPGTPLRVGQDGSTSPSLLSSSAPSPGPPPHGQPVDVLSQVPSYDVAARGFLGGGVVPLSFNPPNYDEVCPSTDGSRAASPQGARPSGEAVRDAAPGAPPTATQEQPAAGLQATDFGGLSLGVARS</sequence>
<dbReference type="PANTHER" id="PTHR11188:SF17">
    <property type="entry name" value="FI21816P1"/>
    <property type="match status" value="1"/>
</dbReference>
<dbReference type="InterPro" id="IPR011022">
    <property type="entry name" value="Arrestin_C-like"/>
</dbReference>
<evidence type="ECO:0000313" key="4">
    <source>
        <dbReference type="Proteomes" id="UP000237144"/>
    </source>
</evidence>
<feature type="region of interest" description="Disordered" evidence="1">
    <location>
        <begin position="671"/>
        <end position="728"/>
    </location>
</feature>
<dbReference type="EMBL" id="PJQD01000086">
    <property type="protein sequence ID" value="POY71095.1"/>
    <property type="molecule type" value="Genomic_DNA"/>
</dbReference>
<dbReference type="AlphaFoldDB" id="A0A2S5B2W3"/>
<reference evidence="3 4" key="1">
    <citation type="journal article" date="2018" name="Front. Microbiol.">
        <title>Prospects for Fungal Bioremediation of Acidic Radioactive Waste Sites: Characterization and Genome Sequence of Rhodotorula taiwanensis MD1149.</title>
        <authorList>
            <person name="Tkavc R."/>
            <person name="Matrosova V.Y."/>
            <person name="Grichenko O.E."/>
            <person name="Gostincar C."/>
            <person name="Volpe R.P."/>
            <person name="Klimenkova P."/>
            <person name="Gaidamakova E.K."/>
            <person name="Zhou C.E."/>
            <person name="Stewart B.J."/>
            <person name="Lyman M.G."/>
            <person name="Malfatti S.A."/>
            <person name="Rubinfeld B."/>
            <person name="Courtot M."/>
            <person name="Singh J."/>
            <person name="Dalgard C.L."/>
            <person name="Hamilton T."/>
            <person name="Frey K.G."/>
            <person name="Gunde-Cimerman N."/>
            <person name="Dugan L."/>
            <person name="Daly M.J."/>
        </authorList>
    </citation>
    <scope>NUCLEOTIDE SEQUENCE [LARGE SCALE GENOMIC DNA]</scope>
    <source>
        <strain evidence="3 4">MD1149</strain>
    </source>
</reference>
<dbReference type="InterPro" id="IPR050357">
    <property type="entry name" value="Arrestin_domain-protein"/>
</dbReference>
<dbReference type="OrthoDB" id="2333384at2759"/>
<dbReference type="GO" id="GO:0030674">
    <property type="term" value="F:protein-macromolecule adaptor activity"/>
    <property type="evidence" value="ECO:0007669"/>
    <property type="project" value="TreeGrafter"/>
</dbReference>
<dbReference type="InterPro" id="IPR014756">
    <property type="entry name" value="Ig_E-set"/>
</dbReference>
<evidence type="ECO:0000256" key="1">
    <source>
        <dbReference type="SAM" id="MobiDB-lite"/>
    </source>
</evidence>
<dbReference type="GO" id="GO:0031625">
    <property type="term" value="F:ubiquitin protein ligase binding"/>
    <property type="evidence" value="ECO:0007669"/>
    <property type="project" value="TreeGrafter"/>
</dbReference>
<feature type="compositionally biased region" description="Polar residues" evidence="1">
    <location>
        <begin position="272"/>
        <end position="290"/>
    </location>
</feature>
<feature type="compositionally biased region" description="Low complexity" evidence="1">
    <location>
        <begin position="674"/>
        <end position="686"/>
    </location>
</feature>
<feature type="region of interest" description="Disordered" evidence="1">
    <location>
        <begin position="742"/>
        <end position="775"/>
    </location>
</feature>
<gene>
    <name evidence="3" type="ORF">BMF94_5852</name>
</gene>
<feature type="compositionally biased region" description="Pro residues" evidence="1">
    <location>
        <begin position="490"/>
        <end position="501"/>
    </location>
</feature>
<feature type="compositionally biased region" description="Low complexity" evidence="1">
    <location>
        <begin position="698"/>
        <end position="722"/>
    </location>
</feature>
<dbReference type="GO" id="GO:0005829">
    <property type="term" value="C:cytosol"/>
    <property type="evidence" value="ECO:0007669"/>
    <property type="project" value="TreeGrafter"/>
</dbReference>
<dbReference type="InterPro" id="IPR014752">
    <property type="entry name" value="Arrestin-like_C"/>
</dbReference>
<feature type="region of interest" description="Disordered" evidence="1">
    <location>
        <begin position="329"/>
        <end position="356"/>
    </location>
</feature>
<comment type="caution">
    <text evidence="3">The sequence shown here is derived from an EMBL/GenBank/DDBJ whole genome shotgun (WGS) entry which is preliminary data.</text>
</comment>
<evidence type="ECO:0000313" key="3">
    <source>
        <dbReference type="EMBL" id="POY71095.1"/>
    </source>
</evidence>
<feature type="compositionally biased region" description="Polar residues" evidence="1">
    <location>
        <begin position="611"/>
        <end position="621"/>
    </location>
</feature>
<dbReference type="SMART" id="SM01017">
    <property type="entry name" value="Arrestin_C"/>
    <property type="match status" value="1"/>
</dbReference>
<feature type="region of interest" description="Disordered" evidence="1">
    <location>
        <begin position="865"/>
        <end position="923"/>
    </location>
</feature>
<keyword evidence="4" id="KW-1185">Reference proteome</keyword>
<feature type="domain" description="Arrestin C-terminal-like" evidence="2">
    <location>
        <begin position="179"/>
        <end position="415"/>
    </location>
</feature>
<feature type="compositionally biased region" description="Low complexity" evidence="1">
    <location>
        <begin position="809"/>
        <end position="821"/>
    </location>
</feature>
<evidence type="ECO:0000259" key="2">
    <source>
        <dbReference type="SMART" id="SM01017"/>
    </source>
</evidence>
<dbReference type="GO" id="GO:0070086">
    <property type="term" value="P:ubiquitin-dependent endocytosis"/>
    <property type="evidence" value="ECO:0007669"/>
    <property type="project" value="TreeGrafter"/>
</dbReference>
<dbReference type="InterPro" id="IPR011021">
    <property type="entry name" value="Arrestin-like_N"/>
</dbReference>
<dbReference type="Gene3D" id="2.60.40.640">
    <property type="match status" value="1"/>
</dbReference>
<dbReference type="Proteomes" id="UP000237144">
    <property type="component" value="Unassembled WGS sequence"/>
</dbReference>
<accession>A0A2S5B2W3</accession>
<feature type="compositionally biased region" description="Low complexity" evidence="1">
    <location>
        <begin position="581"/>
        <end position="610"/>
    </location>
</feature>
<dbReference type="GO" id="GO:0005886">
    <property type="term" value="C:plasma membrane"/>
    <property type="evidence" value="ECO:0007669"/>
    <property type="project" value="TreeGrafter"/>
</dbReference>
<feature type="region of interest" description="Disordered" evidence="1">
    <location>
        <begin position="577"/>
        <end position="636"/>
    </location>
</feature>
<dbReference type="SUPFAM" id="SSF81296">
    <property type="entry name" value="E set domains"/>
    <property type="match status" value="1"/>
</dbReference>
<feature type="region of interest" description="Disordered" evidence="1">
    <location>
        <begin position="469"/>
        <end position="560"/>
    </location>
</feature>
<dbReference type="PANTHER" id="PTHR11188">
    <property type="entry name" value="ARRESTIN DOMAIN CONTAINING PROTEIN"/>
    <property type="match status" value="1"/>
</dbReference>